<name>A0A1A8VMQ4_PLAOA</name>
<proteinExistence type="predicted"/>
<protein>
    <submittedName>
        <fullName evidence="2">Uncharacterized protein</fullName>
    </submittedName>
</protein>
<evidence type="ECO:0000313" key="2">
    <source>
        <dbReference type="EMBL" id="SBS80584.1"/>
    </source>
</evidence>
<reference evidence="3" key="1">
    <citation type="submission" date="2016-05" db="EMBL/GenBank/DDBJ databases">
        <authorList>
            <person name="Naeem Raeece"/>
        </authorList>
    </citation>
    <scope>NUCLEOTIDE SEQUENCE [LARGE SCALE GENOMIC DNA]</scope>
</reference>
<dbReference type="AlphaFoldDB" id="A0A1A8VMQ4"/>
<dbReference type="Proteomes" id="UP000078546">
    <property type="component" value="Unassembled WGS sequence"/>
</dbReference>
<feature type="region of interest" description="Disordered" evidence="1">
    <location>
        <begin position="1"/>
        <end position="32"/>
    </location>
</feature>
<evidence type="ECO:0000256" key="1">
    <source>
        <dbReference type="SAM" id="MobiDB-lite"/>
    </source>
</evidence>
<evidence type="ECO:0000313" key="3">
    <source>
        <dbReference type="Proteomes" id="UP000078546"/>
    </source>
</evidence>
<accession>A0A1A8VMQ4</accession>
<organism evidence="2 3">
    <name type="scientific">Plasmodium ovale curtisi</name>
    <dbReference type="NCBI Taxonomy" id="864141"/>
    <lineage>
        <taxon>Eukaryota</taxon>
        <taxon>Sar</taxon>
        <taxon>Alveolata</taxon>
        <taxon>Apicomplexa</taxon>
        <taxon>Aconoidasida</taxon>
        <taxon>Haemosporida</taxon>
        <taxon>Plasmodiidae</taxon>
        <taxon>Plasmodium</taxon>
        <taxon>Plasmodium (Plasmodium)</taxon>
    </lineage>
</organism>
<dbReference type="EMBL" id="FLQV01000039">
    <property type="protein sequence ID" value="SBS80584.1"/>
    <property type="molecule type" value="Genomic_DNA"/>
</dbReference>
<feature type="compositionally biased region" description="Basic residues" evidence="1">
    <location>
        <begin position="1"/>
        <end position="12"/>
    </location>
</feature>
<gene>
    <name evidence="2" type="ORF">POVCU1_001780</name>
</gene>
<sequence length="71" mass="7730">MIQRLKKKKKKKGCGEKYNTHARNGNVNEKAVSKRPGSCKLEAVILTVATTTHPIGCRGKGPGANSKIKRN</sequence>